<keyword evidence="2" id="KW-1185">Reference proteome</keyword>
<dbReference type="Pfam" id="PF23140">
    <property type="entry name" value="Gp80"/>
    <property type="match status" value="1"/>
</dbReference>
<accession>A0ABN3G9C3</accession>
<reference evidence="1 2" key="1">
    <citation type="journal article" date="2019" name="Int. J. Syst. Evol. Microbiol.">
        <title>The Global Catalogue of Microorganisms (GCM) 10K type strain sequencing project: providing services to taxonomists for standard genome sequencing and annotation.</title>
        <authorList>
            <consortium name="The Broad Institute Genomics Platform"/>
            <consortium name="The Broad Institute Genome Sequencing Center for Infectious Disease"/>
            <person name="Wu L."/>
            <person name="Ma J."/>
        </authorList>
    </citation>
    <scope>NUCLEOTIDE SEQUENCE [LARGE SCALE GENOMIC DNA]</scope>
    <source>
        <strain evidence="1 2">JCM 3272</strain>
    </source>
</reference>
<name>A0ABN3G9C3_9ACTN</name>
<protein>
    <submittedName>
        <fullName evidence="1">Uncharacterized protein</fullName>
    </submittedName>
</protein>
<dbReference type="RefSeq" id="WP_344613350.1">
    <property type="nucleotide sequence ID" value="NZ_BAAARV010000025.1"/>
</dbReference>
<comment type="caution">
    <text evidence="1">The sequence shown here is derived from an EMBL/GenBank/DDBJ whole genome shotgun (WGS) entry which is preliminary data.</text>
</comment>
<dbReference type="Proteomes" id="UP001501444">
    <property type="component" value="Unassembled WGS sequence"/>
</dbReference>
<dbReference type="InterPro" id="IPR056908">
    <property type="entry name" value="Gp80-like"/>
</dbReference>
<sequence>MGALVTAEANRLLDATFGTAAFAAPTGAMKLALVTATGSAAAAGTEVTGGSYARQTLVMGSASGSSCANTSTISFTGMPAATVTGVDIYDSNGTPRRAWWGALTASKTVGAGDTLSFASSSITASF</sequence>
<evidence type="ECO:0000313" key="1">
    <source>
        <dbReference type="EMBL" id="GAA2346916.1"/>
    </source>
</evidence>
<proteinExistence type="predicted"/>
<evidence type="ECO:0000313" key="2">
    <source>
        <dbReference type="Proteomes" id="UP001501444"/>
    </source>
</evidence>
<dbReference type="EMBL" id="BAAARV010000025">
    <property type="protein sequence ID" value="GAA2346916.1"/>
    <property type="molecule type" value="Genomic_DNA"/>
</dbReference>
<organism evidence="1 2">
    <name type="scientific">Dactylosporangium salmoneum</name>
    <dbReference type="NCBI Taxonomy" id="53361"/>
    <lineage>
        <taxon>Bacteria</taxon>
        <taxon>Bacillati</taxon>
        <taxon>Actinomycetota</taxon>
        <taxon>Actinomycetes</taxon>
        <taxon>Micromonosporales</taxon>
        <taxon>Micromonosporaceae</taxon>
        <taxon>Dactylosporangium</taxon>
    </lineage>
</organism>
<gene>
    <name evidence="1" type="ORF">GCM10010170_034010</name>
</gene>